<comment type="caution">
    <text evidence="2">The sequence shown here is derived from an EMBL/GenBank/DDBJ whole genome shotgun (WGS) entry which is preliminary data.</text>
</comment>
<name>A0A1F5WQT6_9BACT</name>
<sequence length="137" mass="15464">MDNVRIRRSWPAESKNETRVKERNRISKTAIAVIGVVILFGGIGFFVSKYLRSLGLNNDDIISSVSKIYYLPETETPTIATVTDPAKLKSKIFFMNAKSGDKVLIYIKADKVILYRPEENKIINVDRIKTSDIGTPQ</sequence>
<dbReference type="Proteomes" id="UP000177723">
    <property type="component" value="Unassembled WGS sequence"/>
</dbReference>
<accession>A0A1F5WQT6</accession>
<evidence type="ECO:0000313" key="2">
    <source>
        <dbReference type="EMBL" id="OGF77980.1"/>
    </source>
</evidence>
<protein>
    <submittedName>
        <fullName evidence="2">Uncharacterized protein</fullName>
    </submittedName>
</protein>
<evidence type="ECO:0000256" key="1">
    <source>
        <dbReference type="SAM" id="Phobius"/>
    </source>
</evidence>
<feature type="transmembrane region" description="Helical" evidence="1">
    <location>
        <begin position="29"/>
        <end position="47"/>
    </location>
</feature>
<organism evidence="2 3">
    <name type="scientific">Candidatus Giovannonibacteria bacterium RIFCSPHIGHO2_12_FULL_43_15</name>
    <dbReference type="NCBI Taxonomy" id="1798341"/>
    <lineage>
        <taxon>Bacteria</taxon>
        <taxon>Candidatus Giovannoniibacteriota</taxon>
    </lineage>
</organism>
<gene>
    <name evidence="2" type="ORF">A3F23_03240</name>
</gene>
<keyword evidence="1" id="KW-0472">Membrane</keyword>
<keyword evidence="1" id="KW-1133">Transmembrane helix</keyword>
<proteinExistence type="predicted"/>
<evidence type="ECO:0000313" key="3">
    <source>
        <dbReference type="Proteomes" id="UP000177723"/>
    </source>
</evidence>
<keyword evidence="1" id="KW-0812">Transmembrane</keyword>
<dbReference type="AlphaFoldDB" id="A0A1F5WQT6"/>
<reference evidence="2 3" key="1">
    <citation type="journal article" date="2016" name="Nat. Commun.">
        <title>Thousands of microbial genomes shed light on interconnected biogeochemical processes in an aquifer system.</title>
        <authorList>
            <person name="Anantharaman K."/>
            <person name="Brown C.T."/>
            <person name="Hug L.A."/>
            <person name="Sharon I."/>
            <person name="Castelle C.J."/>
            <person name="Probst A.J."/>
            <person name="Thomas B.C."/>
            <person name="Singh A."/>
            <person name="Wilkins M.J."/>
            <person name="Karaoz U."/>
            <person name="Brodie E.L."/>
            <person name="Williams K.H."/>
            <person name="Hubbard S.S."/>
            <person name="Banfield J.F."/>
        </authorList>
    </citation>
    <scope>NUCLEOTIDE SEQUENCE [LARGE SCALE GENOMIC DNA]</scope>
</reference>
<dbReference type="EMBL" id="MFHT01000007">
    <property type="protein sequence ID" value="OGF77980.1"/>
    <property type="molecule type" value="Genomic_DNA"/>
</dbReference>